<dbReference type="RefSeq" id="WP_182281258.1">
    <property type="nucleotide sequence ID" value="NZ_JABTCN010000052.1"/>
</dbReference>
<gene>
    <name evidence="1" type="ORF">HR081_11365</name>
</gene>
<dbReference type="AlphaFoldDB" id="A0A9X0PI71"/>
<protein>
    <submittedName>
        <fullName evidence="1">DUF1108 family protein</fullName>
    </submittedName>
</protein>
<proteinExistence type="predicted"/>
<dbReference type="EMBL" id="JABTCN010000052">
    <property type="protein sequence ID" value="MBA8777468.1"/>
    <property type="molecule type" value="Genomic_DNA"/>
</dbReference>
<dbReference type="Pfam" id="PF06531">
    <property type="entry name" value="DUF1108"/>
    <property type="match status" value="1"/>
</dbReference>
<organism evidence="1 2">
    <name type="scientific">Staphylococcus coagulans</name>
    <dbReference type="NCBI Taxonomy" id="74706"/>
    <lineage>
        <taxon>Bacteria</taxon>
        <taxon>Bacillati</taxon>
        <taxon>Bacillota</taxon>
        <taxon>Bacilli</taxon>
        <taxon>Bacillales</taxon>
        <taxon>Staphylococcaceae</taxon>
        <taxon>Staphylococcus</taxon>
    </lineage>
</organism>
<accession>A0A9X0PI71</accession>
<comment type="caution">
    <text evidence="1">The sequence shown here is derived from an EMBL/GenBank/DDBJ whole genome shotgun (WGS) entry which is preliminary data.</text>
</comment>
<reference evidence="1 2" key="1">
    <citation type="journal article" date="2020" name="Access Microbiol">
        <title>Isolation and genome sequencing of Staphylococcus schleiferi subspecies coagulans from Antarctic seals.</title>
        <authorList>
            <person name="Foster G."/>
            <person name="Robb A."/>
            <person name="Paterson G.K."/>
        </authorList>
    </citation>
    <scope>NUCLEOTIDE SEQUENCE [LARGE SCALE GENOMIC DNA]</scope>
    <source>
        <strain evidence="1 2">M615/02/4</strain>
    </source>
</reference>
<evidence type="ECO:0000313" key="2">
    <source>
        <dbReference type="Proteomes" id="UP000524893"/>
    </source>
</evidence>
<name>A0A9X0PI71_9STAP</name>
<dbReference type="InterPro" id="IPR009494">
    <property type="entry name" value="DUF1108"/>
</dbReference>
<dbReference type="Proteomes" id="UP000524893">
    <property type="component" value="Unassembled WGS sequence"/>
</dbReference>
<evidence type="ECO:0000313" key="1">
    <source>
        <dbReference type="EMBL" id="MBA8777468.1"/>
    </source>
</evidence>
<sequence length="86" mass="10228">MYFKEGKQINQIIEIEGFKLRKQVIREKYKVRVIVLTMDYNYVDEVTVTSETDIDAAEEVLMQSVYDYIRYETDELDKIIACFTKG</sequence>